<feature type="domain" description="Cation/H+ exchanger transmembrane" evidence="7">
    <location>
        <begin position="14"/>
        <end position="389"/>
    </location>
</feature>
<evidence type="ECO:0000256" key="2">
    <source>
        <dbReference type="ARBA" id="ARBA00022692"/>
    </source>
</evidence>
<dbReference type="GO" id="GO:1902600">
    <property type="term" value="P:proton transmembrane transport"/>
    <property type="evidence" value="ECO:0007669"/>
    <property type="project" value="InterPro"/>
</dbReference>
<feature type="transmembrane region" description="Helical" evidence="5">
    <location>
        <begin position="88"/>
        <end position="114"/>
    </location>
</feature>
<evidence type="ECO:0000313" key="9">
    <source>
        <dbReference type="Proteomes" id="UP001063350"/>
    </source>
</evidence>
<evidence type="ECO:0000313" key="8">
    <source>
        <dbReference type="EMBL" id="BCO07842.1"/>
    </source>
</evidence>
<sequence>MINVTLGIAILLAVGLLSAKFFQLLRLPSVTGFILAGLALGPSSLGWITAETIGHNLSHFTEIALMLIAFGIGEHVELRKLGSVARDVGWISVVQALAAFVLVVAGTFFTVRLVSPTPGTVTDAMVLALLLGAVAVATAPAAILHVVRETGARGPLTSTLMAVVAVDDGLAIMIFGMAMSAAHQLVGPGEVSPYVALLLSVYEICASLVIGVVTGFLIDFALHKLHNRGEMLTGGLALLLLCGELTRMLHLSPLLAGMAAGFTIINRAERDERLFRTLNAFEPPIYVLFFTLAGAHLDLGALKLAGWVGLAYFISRVLGKYLGTLLGGYISGASPVVRNYLGLSLIPQAGVAIGLVFMISSDPQLGSWSSIITPVVLASVVLSELIGPLLVHINLLKGGEIAESEGEPGCEGRKGIACRLWLRSPEGIRLAPWPWEKLHPAANPQGVVVFGAYHFATVRGLARIATILAHHYHALPLSVRILDKRERGKFSEEELGAMFLPEKDEAASLGYPLRTEVIYDSPASGLVAAAEYNNARAVVLGYPRGHKTYALRKVVDQVAANVLCPVVTVHFVGTLVCERILVPFLFFEELEELLPVVEAVATVGHSRVTFLHLLHLDSSREEIEASERRLEQWLEENFFDVQTRFRVEAAESRLESILQESAYHDFIVMAAARRTGIKRLFFGSLADAVARNCQHPVFVVHAPDRRLLEAATLPESA</sequence>
<feature type="transmembrane region" description="Helical" evidence="5">
    <location>
        <begin position="126"/>
        <end position="147"/>
    </location>
</feature>
<feature type="transmembrane region" description="Helical" evidence="5">
    <location>
        <begin position="194"/>
        <end position="218"/>
    </location>
</feature>
<dbReference type="Gene3D" id="1.20.1530.20">
    <property type="match status" value="1"/>
</dbReference>
<dbReference type="EMBL" id="AP024233">
    <property type="protein sequence ID" value="BCO07842.1"/>
    <property type="molecule type" value="Genomic_DNA"/>
</dbReference>
<gene>
    <name evidence="8" type="ORF">GF1_02180</name>
</gene>
<protein>
    <submittedName>
        <fullName evidence="8">Uncharacterized protein</fullName>
    </submittedName>
</protein>
<dbReference type="InterPro" id="IPR006153">
    <property type="entry name" value="Cation/H_exchanger_TM"/>
</dbReference>
<feature type="domain" description="UspA" evidence="6">
    <location>
        <begin position="619"/>
        <end position="701"/>
    </location>
</feature>
<feature type="transmembrane region" description="Helical" evidence="5">
    <location>
        <begin position="159"/>
        <end position="182"/>
    </location>
</feature>
<dbReference type="GO" id="GO:0016020">
    <property type="term" value="C:membrane"/>
    <property type="evidence" value="ECO:0007669"/>
    <property type="project" value="UniProtKB-SubCell"/>
</dbReference>
<dbReference type="KEGG" id="ddu:GF1_02180"/>
<feature type="transmembrane region" description="Helical" evidence="5">
    <location>
        <begin position="277"/>
        <end position="295"/>
    </location>
</feature>
<feature type="transmembrane region" description="Helical" evidence="5">
    <location>
        <begin position="340"/>
        <end position="359"/>
    </location>
</feature>
<dbReference type="AlphaFoldDB" id="A0A915XIQ2"/>
<feature type="transmembrane region" description="Helical" evidence="5">
    <location>
        <begin position="57"/>
        <end position="76"/>
    </location>
</feature>
<evidence type="ECO:0000256" key="1">
    <source>
        <dbReference type="ARBA" id="ARBA00004141"/>
    </source>
</evidence>
<evidence type="ECO:0000259" key="6">
    <source>
        <dbReference type="Pfam" id="PF00582"/>
    </source>
</evidence>
<keyword evidence="4 5" id="KW-0472">Membrane</keyword>
<evidence type="ECO:0000256" key="5">
    <source>
        <dbReference type="SAM" id="Phobius"/>
    </source>
</evidence>
<keyword evidence="9" id="KW-1185">Reference proteome</keyword>
<reference evidence="8" key="1">
    <citation type="submission" date="2020-12" db="EMBL/GenBank/DDBJ databases">
        <title>Desulfobium dissulfuricans gen. nov., sp. nov., a novel mesophilic, sulfate-reducing bacterium isolated from a deep-sea hydrothermal vent.</title>
        <authorList>
            <person name="Hashimoto Y."/>
            <person name="Tame A."/>
            <person name="Sawayama S."/>
            <person name="Miyazaki J."/>
            <person name="Takai K."/>
            <person name="Nakagawa S."/>
        </authorList>
    </citation>
    <scope>NUCLEOTIDE SEQUENCE</scope>
    <source>
        <strain evidence="8">GF1</strain>
    </source>
</reference>
<keyword evidence="3 5" id="KW-1133">Transmembrane helix</keyword>
<proteinExistence type="predicted"/>
<dbReference type="PANTHER" id="PTHR43021:SF2">
    <property type="entry name" value="CATION_H+ EXCHANGER DOMAIN-CONTAINING PROTEIN"/>
    <property type="match status" value="1"/>
</dbReference>
<dbReference type="Proteomes" id="UP001063350">
    <property type="component" value="Chromosome"/>
</dbReference>
<evidence type="ECO:0000256" key="4">
    <source>
        <dbReference type="ARBA" id="ARBA00023136"/>
    </source>
</evidence>
<accession>A0A915XIQ2</accession>
<evidence type="ECO:0000256" key="3">
    <source>
        <dbReference type="ARBA" id="ARBA00022989"/>
    </source>
</evidence>
<dbReference type="PANTHER" id="PTHR43021">
    <property type="entry name" value="NA(+)/H(+) ANTIPORTER-RELATED"/>
    <property type="match status" value="1"/>
</dbReference>
<dbReference type="Pfam" id="PF00582">
    <property type="entry name" value="Usp"/>
    <property type="match status" value="1"/>
</dbReference>
<dbReference type="GO" id="GO:0015297">
    <property type="term" value="F:antiporter activity"/>
    <property type="evidence" value="ECO:0007669"/>
    <property type="project" value="InterPro"/>
</dbReference>
<organism evidence="8 9">
    <name type="scientific">Desulfolithobacter dissulfuricans</name>
    <dbReference type="NCBI Taxonomy" id="2795293"/>
    <lineage>
        <taxon>Bacteria</taxon>
        <taxon>Pseudomonadati</taxon>
        <taxon>Thermodesulfobacteriota</taxon>
        <taxon>Desulfobulbia</taxon>
        <taxon>Desulfobulbales</taxon>
        <taxon>Desulfobulbaceae</taxon>
        <taxon>Desulfolithobacter</taxon>
    </lineage>
</organism>
<dbReference type="Gene3D" id="3.40.50.12370">
    <property type="match status" value="1"/>
</dbReference>
<name>A0A915XIQ2_9BACT</name>
<dbReference type="CDD" id="cd00293">
    <property type="entry name" value="USP-like"/>
    <property type="match status" value="1"/>
</dbReference>
<dbReference type="InterPro" id="IPR006016">
    <property type="entry name" value="UspA"/>
</dbReference>
<dbReference type="SUPFAM" id="SSF52402">
    <property type="entry name" value="Adenine nucleotide alpha hydrolases-like"/>
    <property type="match status" value="2"/>
</dbReference>
<feature type="transmembrane region" description="Helical" evidence="5">
    <location>
        <begin position="29"/>
        <end position="50"/>
    </location>
</feature>
<dbReference type="RefSeq" id="WP_267927783.1">
    <property type="nucleotide sequence ID" value="NZ_AP024233.1"/>
</dbReference>
<dbReference type="InterPro" id="IPR038770">
    <property type="entry name" value="Na+/solute_symporter_sf"/>
</dbReference>
<keyword evidence="2 5" id="KW-0812">Transmembrane</keyword>
<comment type="subcellular location">
    <subcellularLocation>
        <location evidence="1">Membrane</location>
        <topology evidence="1">Multi-pass membrane protein</topology>
    </subcellularLocation>
</comment>
<feature type="transmembrane region" description="Helical" evidence="5">
    <location>
        <begin position="371"/>
        <end position="391"/>
    </location>
</feature>
<dbReference type="Pfam" id="PF00999">
    <property type="entry name" value="Na_H_Exchanger"/>
    <property type="match status" value="1"/>
</dbReference>
<evidence type="ECO:0000259" key="7">
    <source>
        <dbReference type="Pfam" id="PF00999"/>
    </source>
</evidence>